<dbReference type="GO" id="GO:0008483">
    <property type="term" value="F:transaminase activity"/>
    <property type="evidence" value="ECO:0007669"/>
    <property type="project" value="UniProtKB-KW"/>
</dbReference>
<dbReference type="InterPro" id="IPR015422">
    <property type="entry name" value="PyrdxlP-dep_Trfase_small"/>
</dbReference>
<dbReference type="SUPFAM" id="SSF53383">
    <property type="entry name" value="PLP-dependent transferases"/>
    <property type="match status" value="1"/>
</dbReference>
<keyword evidence="10" id="KW-0808">Transferase</keyword>
<comment type="caution">
    <text evidence="10">The sequence shown here is derived from an EMBL/GenBank/DDBJ whole genome shotgun (WGS) entry which is preliminary data.</text>
</comment>
<evidence type="ECO:0000256" key="1">
    <source>
        <dbReference type="ARBA" id="ARBA00001579"/>
    </source>
</evidence>
<dbReference type="InterPro" id="IPR015424">
    <property type="entry name" value="PyrdxlP-dep_Trfase"/>
</dbReference>
<dbReference type="InterPro" id="IPR049704">
    <property type="entry name" value="Aminotrans_3_PPA_site"/>
</dbReference>
<evidence type="ECO:0000256" key="4">
    <source>
        <dbReference type="ARBA" id="ARBA00008981"/>
    </source>
</evidence>
<sequence>MVVVEEYRSKTVRSRGLYERACNYLPGGVTYAVKYWEPYPVYANRAKGSRVWDVDGNEYIDFWMGHFAIIMGHAYGPVLEAAREQIELGAHFGYCHEWEIEHAKIISEMSPCVDFFRATNSGTEANMYAIRLARAYTKRSKVGKFEGNWHGGYDALHKAVNPPLDKPPSLGLTEDTLKDTIVLPYNDIDGVVKIAKKEALACIVIEPVMGAGGFIPAEKEFLKGLRELCDEEGILLIFDEVITGFRLARGGAQEYYGVVPDLAVFGKTIGGGVFPAGGFGGKAEIMELLDYTRGRKPYEAVFHGGTYAGNPLSTRAGYVVLSELKKGYVYPKIDGLGEKARKGLREIFDRYGVEAHVTGLCSVFGIHFTREKPRDVRTATQTRDVERCKRLFQYLISNGILFLKPDKPVFSISAAHSSEDVEKLLFLVEDFARKEARQG</sequence>
<dbReference type="InterPro" id="IPR005814">
    <property type="entry name" value="Aminotrans_3"/>
</dbReference>
<organism evidence="10 11">
    <name type="scientific">Caldiarchaeum subterraneum</name>
    <dbReference type="NCBI Taxonomy" id="311458"/>
    <lineage>
        <taxon>Archaea</taxon>
        <taxon>Nitrososphaerota</taxon>
        <taxon>Candidatus Caldarchaeales</taxon>
        <taxon>Candidatus Caldarchaeaceae</taxon>
        <taxon>Candidatus Caldarchaeum</taxon>
    </lineage>
</organism>
<comment type="pathway">
    <text evidence="3">Porphyrin-containing compound metabolism; protoporphyrin-IX biosynthesis; 5-aminolevulinate from L-glutamyl-tRNA(Glu): step 2/2.</text>
</comment>
<evidence type="ECO:0000256" key="6">
    <source>
        <dbReference type="ARBA" id="ARBA00022898"/>
    </source>
</evidence>
<dbReference type="GO" id="GO:0006779">
    <property type="term" value="P:porphyrin-containing compound biosynthetic process"/>
    <property type="evidence" value="ECO:0007669"/>
    <property type="project" value="UniProtKB-KW"/>
</dbReference>
<dbReference type="Pfam" id="PF00202">
    <property type="entry name" value="Aminotran_3"/>
    <property type="match status" value="1"/>
</dbReference>
<dbReference type="EMBL" id="DQVM01000113">
    <property type="protein sequence ID" value="HIQ30102.1"/>
    <property type="molecule type" value="Genomic_DNA"/>
</dbReference>
<evidence type="ECO:0000256" key="8">
    <source>
        <dbReference type="ARBA" id="ARBA00023244"/>
    </source>
</evidence>
<evidence type="ECO:0000256" key="7">
    <source>
        <dbReference type="ARBA" id="ARBA00023235"/>
    </source>
</evidence>
<keyword evidence="7" id="KW-0413">Isomerase</keyword>
<dbReference type="AlphaFoldDB" id="A0A832ZWC7"/>
<keyword evidence="10" id="KW-0032">Aminotransferase</keyword>
<comment type="similarity">
    <text evidence="4">Belongs to the class-III pyridoxal-phosphate-dependent aminotransferase family. HemL subfamily.</text>
</comment>
<evidence type="ECO:0000256" key="3">
    <source>
        <dbReference type="ARBA" id="ARBA00004819"/>
    </source>
</evidence>
<proteinExistence type="inferred from homology"/>
<evidence type="ECO:0000256" key="2">
    <source>
        <dbReference type="ARBA" id="ARBA00001933"/>
    </source>
</evidence>
<dbReference type="FunFam" id="3.40.640.10:FF:000021">
    <property type="entry name" value="Glutamate-1-semialdehyde 2,1-aminomutase"/>
    <property type="match status" value="1"/>
</dbReference>
<dbReference type="InterPro" id="IPR015421">
    <property type="entry name" value="PyrdxlP-dep_Trfase_major"/>
</dbReference>
<comment type="cofactor">
    <cofactor evidence="2">
        <name>pyridoxal 5'-phosphate</name>
        <dbReference type="ChEBI" id="CHEBI:597326"/>
    </cofactor>
</comment>
<dbReference type="Gene3D" id="3.90.1150.10">
    <property type="entry name" value="Aspartate Aminotransferase, domain 1"/>
    <property type="match status" value="1"/>
</dbReference>
<dbReference type="PROSITE" id="PS00600">
    <property type="entry name" value="AA_TRANSFER_CLASS_3"/>
    <property type="match status" value="1"/>
</dbReference>
<evidence type="ECO:0000256" key="5">
    <source>
        <dbReference type="ARBA" id="ARBA00012143"/>
    </source>
</evidence>
<evidence type="ECO:0000256" key="9">
    <source>
        <dbReference type="RuleBase" id="RU003560"/>
    </source>
</evidence>
<dbReference type="PANTHER" id="PTHR43713">
    <property type="entry name" value="GLUTAMATE-1-SEMIALDEHYDE 2,1-AMINOMUTASE"/>
    <property type="match status" value="1"/>
</dbReference>
<dbReference type="CDD" id="cd00610">
    <property type="entry name" value="OAT_like"/>
    <property type="match status" value="1"/>
</dbReference>
<reference evidence="10" key="1">
    <citation type="journal article" date="2020" name="ISME J.">
        <title>Gammaproteobacteria mediating utilization of methyl-, sulfur- and petroleum organic compounds in deep ocean hydrothermal plumes.</title>
        <authorList>
            <person name="Zhou Z."/>
            <person name="Liu Y."/>
            <person name="Pan J."/>
            <person name="Cron B.R."/>
            <person name="Toner B.M."/>
            <person name="Anantharaman K."/>
            <person name="Breier J.A."/>
            <person name="Dick G.J."/>
            <person name="Li M."/>
        </authorList>
    </citation>
    <scope>NUCLEOTIDE SEQUENCE</scope>
    <source>
        <strain evidence="10">SZUA-1515</strain>
    </source>
</reference>
<dbReference type="Proteomes" id="UP000608579">
    <property type="component" value="Unassembled WGS sequence"/>
</dbReference>
<dbReference type="Gene3D" id="3.40.640.10">
    <property type="entry name" value="Type I PLP-dependent aspartate aminotransferase-like (Major domain)"/>
    <property type="match status" value="1"/>
</dbReference>
<evidence type="ECO:0000313" key="11">
    <source>
        <dbReference type="Proteomes" id="UP000608579"/>
    </source>
</evidence>
<dbReference type="GO" id="GO:0030170">
    <property type="term" value="F:pyridoxal phosphate binding"/>
    <property type="evidence" value="ECO:0007669"/>
    <property type="project" value="InterPro"/>
</dbReference>
<protein>
    <recommendedName>
        <fullName evidence="5">glutamate-1-semialdehyde 2,1-aminomutase</fullName>
        <ecNumber evidence="5">5.4.3.8</ecNumber>
    </recommendedName>
</protein>
<name>A0A832ZWC7_CALS0</name>
<accession>A0A832ZWC7</accession>
<comment type="catalytic activity">
    <reaction evidence="1">
        <text>(S)-4-amino-5-oxopentanoate = 5-aminolevulinate</text>
        <dbReference type="Rhea" id="RHEA:14265"/>
        <dbReference type="ChEBI" id="CHEBI:57501"/>
        <dbReference type="ChEBI" id="CHEBI:356416"/>
        <dbReference type="EC" id="5.4.3.8"/>
    </reaction>
</comment>
<dbReference type="PANTHER" id="PTHR43713:SF3">
    <property type="entry name" value="GLUTAMATE-1-SEMIALDEHYDE 2,1-AMINOMUTASE 1, CHLOROPLASTIC-RELATED"/>
    <property type="match status" value="1"/>
</dbReference>
<gene>
    <name evidence="10" type="ORF">EYH45_06015</name>
</gene>
<evidence type="ECO:0000313" key="10">
    <source>
        <dbReference type="EMBL" id="HIQ30102.1"/>
    </source>
</evidence>
<keyword evidence="8" id="KW-0627">Porphyrin biosynthesis</keyword>
<keyword evidence="6 9" id="KW-0663">Pyridoxal phosphate</keyword>
<dbReference type="EC" id="5.4.3.8" evidence="5"/>
<dbReference type="GO" id="GO:0042286">
    <property type="term" value="F:glutamate-1-semialdehyde 2,1-aminomutase activity"/>
    <property type="evidence" value="ECO:0007669"/>
    <property type="project" value="UniProtKB-EC"/>
</dbReference>